<dbReference type="Pfam" id="PF13468">
    <property type="entry name" value="Glyoxalase_3"/>
    <property type="match status" value="1"/>
</dbReference>
<dbReference type="OrthoDB" id="2012162at2759"/>
<dbReference type="EMBL" id="DF237013">
    <property type="protein sequence ID" value="GAQ80851.1"/>
    <property type="molecule type" value="Genomic_DNA"/>
</dbReference>
<accession>A0A1Y1HV48</accession>
<gene>
    <name evidence="2" type="ORF">KFL_000640180</name>
</gene>
<evidence type="ECO:0000313" key="2">
    <source>
        <dbReference type="EMBL" id="GAQ80851.1"/>
    </source>
</evidence>
<protein>
    <recommendedName>
        <fullName evidence="1">Glyoxalase-like domain-containing protein</fullName>
    </recommendedName>
</protein>
<dbReference type="PANTHER" id="PTHR40265">
    <property type="entry name" value="BLL2707 PROTEIN"/>
    <property type="match status" value="1"/>
</dbReference>
<evidence type="ECO:0000259" key="1">
    <source>
        <dbReference type="Pfam" id="PF13468"/>
    </source>
</evidence>
<feature type="domain" description="Glyoxalase-like" evidence="1">
    <location>
        <begin position="8"/>
        <end position="183"/>
    </location>
</feature>
<reference evidence="2 3" key="1">
    <citation type="journal article" date="2014" name="Nat. Commun.">
        <title>Klebsormidium flaccidum genome reveals primary factors for plant terrestrial adaptation.</title>
        <authorList>
            <person name="Hori K."/>
            <person name="Maruyama F."/>
            <person name="Fujisawa T."/>
            <person name="Togashi T."/>
            <person name="Yamamoto N."/>
            <person name="Seo M."/>
            <person name="Sato S."/>
            <person name="Yamada T."/>
            <person name="Mori H."/>
            <person name="Tajima N."/>
            <person name="Moriyama T."/>
            <person name="Ikeuchi M."/>
            <person name="Watanabe M."/>
            <person name="Wada H."/>
            <person name="Kobayashi K."/>
            <person name="Saito M."/>
            <person name="Masuda T."/>
            <person name="Sasaki-Sekimoto Y."/>
            <person name="Mashiguchi K."/>
            <person name="Awai K."/>
            <person name="Shimojima M."/>
            <person name="Masuda S."/>
            <person name="Iwai M."/>
            <person name="Nobusawa T."/>
            <person name="Narise T."/>
            <person name="Kondo S."/>
            <person name="Saito H."/>
            <person name="Sato R."/>
            <person name="Murakawa M."/>
            <person name="Ihara Y."/>
            <person name="Oshima-Yamada Y."/>
            <person name="Ohtaka K."/>
            <person name="Satoh M."/>
            <person name="Sonobe K."/>
            <person name="Ishii M."/>
            <person name="Ohtani R."/>
            <person name="Kanamori-Sato M."/>
            <person name="Honoki R."/>
            <person name="Miyazaki D."/>
            <person name="Mochizuki H."/>
            <person name="Umetsu J."/>
            <person name="Higashi K."/>
            <person name="Shibata D."/>
            <person name="Kamiya Y."/>
            <person name="Sato N."/>
            <person name="Nakamura Y."/>
            <person name="Tabata S."/>
            <person name="Ida S."/>
            <person name="Kurokawa K."/>
            <person name="Ohta H."/>
        </authorList>
    </citation>
    <scope>NUCLEOTIDE SEQUENCE [LARGE SCALE GENOMIC DNA]</scope>
    <source>
        <strain evidence="2 3">NIES-2285</strain>
    </source>
</reference>
<evidence type="ECO:0000313" key="3">
    <source>
        <dbReference type="Proteomes" id="UP000054558"/>
    </source>
</evidence>
<dbReference type="InterPro" id="IPR029068">
    <property type="entry name" value="Glyas_Bleomycin-R_OHBP_Dase"/>
</dbReference>
<sequence length="225" mass="25129">MAETLPRIDHLIIGAKDLVAAKEYFLKEYGLQGYDGGKHQGGWGTENYLIPLGQGYIEIAAVFDPEAAQTCDWGKLIASTEVTPEKPWKMLTFCCQTKEDAADISKRLNHMLGHMKRVLPGGDYLTWRVATMSRFHESDRAPKPFFITWDDPSKRPDKRVVEHVADPVGFEYIELSGGESDKAAMKEWIGEGVEGRRLPLRWVEGPPALKAVGIKTADGKTIVLE</sequence>
<dbReference type="InterPro" id="IPR025870">
    <property type="entry name" value="Glyoxalase-like_dom"/>
</dbReference>
<organism evidence="2 3">
    <name type="scientific">Klebsormidium nitens</name>
    <name type="common">Green alga</name>
    <name type="synonym">Ulothrix nitens</name>
    <dbReference type="NCBI Taxonomy" id="105231"/>
    <lineage>
        <taxon>Eukaryota</taxon>
        <taxon>Viridiplantae</taxon>
        <taxon>Streptophyta</taxon>
        <taxon>Klebsormidiophyceae</taxon>
        <taxon>Klebsormidiales</taxon>
        <taxon>Klebsormidiaceae</taxon>
        <taxon>Klebsormidium</taxon>
    </lineage>
</organism>
<dbReference type="AlphaFoldDB" id="A0A1Y1HV48"/>
<name>A0A1Y1HV48_KLENI</name>
<dbReference type="PANTHER" id="PTHR40265:SF1">
    <property type="entry name" value="GLYOXALASE-LIKE DOMAIN-CONTAINING PROTEIN"/>
    <property type="match status" value="1"/>
</dbReference>
<proteinExistence type="predicted"/>
<dbReference type="Gene3D" id="3.10.180.10">
    <property type="entry name" value="2,3-Dihydroxybiphenyl 1,2-Dioxygenase, domain 1"/>
    <property type="match status" value="1"/>
</dbReference>
<keyword evidence="3" id="KW-1185">Reference proteome</keyword>
<dbReference type="Proteomes" id="UP000054558">
    <property type="component" value="Unassembled WGS sequence"/>
</dbReference>